<dbReference type="GO" id="GO:0005524">
    <property type="term" value="F:ATP binding"/>
    <property type="evidence" value="ECO:0007669"/>
    <property type="project" value="UniProtKB-UniRule"/>
</dbReference>
<evidence type="ECO:0000256" key="1">
    <source>
        <dbReference type="ARBA" id="ARBA00022741"/>
    </source>
</evidence>
<dbReference type="InterPro" id="IPR011545">
    <property type="entry name" value="DEAD/DEAH_box_helicase_dom"/>
</dbReference>
<evidence type="ECO:0000256" key="4">
    <source>
        <dbReference type="ARBA" id="ARBA00022840"/>
    </source>
</evidence>
<keyword evidence="4 7" id="KW-0067">ATP-binding</keyword>
<feature type="domain" description="Helicase C-terminal" evidence="11">
    <location>
        <begin position="418"/>
        <end position="567"/>
    </location>
</feature>
<comment type="function">
    <text evidence="8">RNA helicase.</text>
</comment>
<dbReference type="EC" id="3.6.4.13" evidence="8"/>
<evidence type="ECO:0000259" key="12">
    <source>
        <dbReference type="PROSITE" id="PS51195"/>
    </source>
</evidence>
<dbReference type="GO" id="GO:0016787">
    <property type="term" value="F:hydrolase activity"/>
    <property type="evidence" value="ECO:0007669"/>
    <property type="project" value="UniProtKB-KW"/>
</dbReference>
<dbReference type="Pfam" id="PF00271">
    <property type="entry name" value="Helicase_C"/>
    <property type="match status" value="1"/>
</dbReference>
<dbReference type="InterPro" id="IPR000629">
    <property type="entry name" value="RNA-helicase_DEAD-box_CS"/>
</dbReference>
<evidence type="ECO:0000256" key="9">
    <source>
        <dbReference type="SAM" id="MobiDB-lite"/>
    </source>
</evidence>
<evidence type="ECO:0000256" key="7">
    <source>
        <dbReference type="RuleBase" id="RU000492"/>
    </source>
</evidence>
<evidence type="ECO:0000256" key="6">
    <source>
        <dbReference type="PROSITE-ProRule" id="PRU00552"/>
    </source>
</evidence>
<keyword evidence="14" id="KW-1185">Reference proteome</keyword>
<comment type="catalytic activity">
    <reaction evidence="8">
        <text>ATP + H2O = ADP + phosphate + H(+)</text>
        <dbReference type="Rhea" id="RHEA:13065"/>
        <dbReference type="ChEBI" id="CHEBI:15377"/>
        <dbReference type="ChEBI" id="CHEBI:15378"/>
        <dbReference type="ChEBI" id="CHEBI:30616"/>
        <dbReference type="ChEBI" id="CHEBI:43474"/>
        <dbReference type="ChEBI" id="CHEBI:456216"/>
        <dbReference type="EC" id="3.6.4.13"/>
    </reaction>
</comment>
<dbReference type="GO" id="GO:0003723">
    <property type="term" value="F:RNA binding"/>
    <property type="evidence" value="ECO:0007669"/>
    <property type="project" value="UniProtKB-UniRule"/>
</dbReference>
<name>A0A8J6BXJ8_9EUKA</name>
<dbReference type="Pfam" id="PF00270">
    <property type="entry name" value="DEAD"/>
    <property type="match status" value="1"/>
</dbReference>
<proteinExistence type="inferred from homology"/>
<feature type="short sequence motif" description="Q motif" evidence="6">
    <location>
        <begin position="129"/>
        <end position="157"/>
    </location>
</feature>
<dbReference type="PROSITE" id="PS00039">
    <property type="entry name" value="DEAD_ATP_HELICASE"/>
    <property type="match status" value="1"/>
</dbReference>
<organism evidence="13 14">
    <name type="scientific">Carpediemonas membranifera</name>
    <dbReference type="NCBI Taxonomy" id="201153"/>
    <lineage>
        <taxon>Eukaryota</taxon>
        <taxon>Metamonada</taxon>
        <taxon>Carpediemonas-like organisms</taxon>
        <taxon>Carpediemonas</taxon>
    </lineage>
</organism>
<evidence type="ECO:0000313" key="13">
    <source>
        <dbReference type="EMBL" id="KAG9393561.1"/>
    </source>
</evidence>
<dbReference type="InterPro" id="IPR044742">
    <property type="entry name" value="DEAD/DEAH_RhlB"/>
</dbReference>
<reference evidence="13" key="1">
    <citation type="submission" date="2021-05" db="EMBL/GenBank/DDBJ databases">
        <title>A free-living protist that lacks canonical eukaryotic 1 DNA replication and segregation systems.</title>
        <authorList>
            <person name="Salas-Leiva D.E."/>
            <person name="Tromer E.C."/>
            <person name="Curtis B.A."/>
            <person name="Jerlstrom-Hultqvist J."/>
            <person name="Kolisko M."/>
            <person name="Yi Z."/>
            <person name="Salas-Leiva J.S."/>
            <person name="Gallot-Lavallee L."/>
            <person name="Kops G.J.P.L."/>
            <person name="Archibald J.M."/>
            <person name="Simpson A.G.B."/>
            <person name="Roger A.J."/>
        </authorList>
    </citation>
    <scope>NUCLEOTIDE SEQUENCE</scope>
    <source>
        <strain evidence="13">BICM</strain>
    </source>
</reference>
<feature type="region of interest" description="Disordered" evidence="9">
    <location>
        <begin position="1"/>
        <end position="34"/>
    </location>
</feature>
<dbReference type="SUPFAM" id="SSF52540">
    <property type="entry name" value="P-loop containing nucleoside triphosphate hydrolases"/>
    <property type="match status" value="1"/>
</dbReference>
<evidence type="ECO:0000259" key="10">
    <source>
        <dbReference type="PROSITE" id="PS51192"/>
    </source>
</evidence>
<evidence type="ECO:0000256" key="8">
    <source>
        <dbReference type="RuleBase" id="RU365068"/>
    </source>
</evidence>
<comment type="caution">
    <text evidence="13">The sequence shown here is derived from an EMBL/GenBank/DDBJ whole genome shotgun (WGS) entry which is preliminary data.</text>
</comment>
<dbReference type="InterPro" id="IPR027417">
    <property type="entry name" value="P-loop_NTPase"/>
</dbReference>
<evidence type="ECO:0000256" key="2">
    <source>
        <dbReference type="ARBA" id="ARBA00022801"/>
    </source>
</evidence>
<feature type="domain" description="Helicase ATP-binding" evidence="10">
    <location>
        <begin position="160"/>
        <end position="357"/>
    </location>
</feature>
<gene>
    <name evidence="13" type="ORF">J8273_5048</name>
</gene>
<protein>
    <recommendedName>
        <fullName evidence="8">ATP-dependent RNA helicase</fullName>
        <ecNumber evidence="8">3.6.4.13</ecNumber>
    </recommendedName>
</protein>
<feature type="region of interest" description="Disordered" evidence="9">
    <location>
        <begin position="94"/>
        <end position="126"/>
    </location>
</feature>
<dbReference type="CDD" id="cd00268">
    <property type="entry name" value="DEADc"/>
    <property type="match status" value="1"/>
</dbReference>
<dbReference type="PROSITE" id="PS51194">
    <property type="entry name" value="HELICASE_CTER"/>
    <property type="match status" value="1"/>
</dbReference>
<evidence type="ECO:0000259" key="11">
    <source>
        <dbReference type="PROSITE" id="PS51194"/>
    </source>
</evidence>
<dbReference type="GO" id="GO:0003724">
    <property type="term" value="F:RNA helicase activity"/>
    <property type="evidence" value="ECO:0007669"/>
    <property type="project" value="UniProtKB-EC"/>
</dbReference>
<feature type="domain" description="DEAD-box RNA helicase Q" evidence="12">
    <location>
        <begin position="129"/>
        <end position="157"/>
    </location>
</feature>
<dbReference type="Proteomes" id="UP000717585">
    <property type="component" value="Unassembled WGS sequence"/>
</dbReference>
<dbReference type="InterPro" id="IPR001650">
    <property type="entry name" value="Helicase_C-like"/>
</dbReference>
<keyword evidence="1 7" id="KW-0547">Nucleotide-binding</keyword>
<dbReference type="CDD" id="cd18787">
    <property type="entry name" value="SF2_C_DEAD"/>
    <property type="match status" value="1"/>
</dbReference>
<comment type="domain">
    <text evidence="8">The Q motif is unique to and characteristic of the DEAD box family of RNA helicases and controls ATP binding and hydrolysis.</text>
</comment>
<keyword evidence="2 7" id="KW-0378">Hydrolase</keyword>
<dbReference type="PANTHER" id="PTHR24031">
    <property type="entry name" value="RNA HELICASE"/>
    <property type="match status" value="1"/>
</dbReference>
<accession>A0A8J6BXJ8</accession>
<dbReference type="InterPro" id="IPR014014">
    <property type="entry name" value="RNA_helicase_DEAD_Q_motif"/>
</dbReference>
<evidence type="ECO:0000313" key="14">
    <source>
        <dbReference type="Proteomes" id="UP000717585"/>
    </source>
</evidence>
<sequence>MGQRQKVKAQKRLSKPIEKREKTGKKKPAPKAGTQFVEFNEASWRPAEVFATAEDFMSCNEEGLMSFEVLNPADGAADVPADLDQYTFMDGDEFEASDDEQRPKKAKKGKQAVQLEPSPVADSHGQSDEAWRALGLHPALAAGLVAMGFEKPLEVQRQAIPHTLAGKHVFGAASTGSGKTLAFVLPVLDAILKQGLSADKGPIATVFAPSRELAAQIESVISSVVTAVHSTTPSVGRYFATSCRIVGGEADVKQLRALTKYPPHIIIATPGRLADLIETRSDVTALAMLPAARFVVFDEADKLLSGSASAFPETDVGRLVERVQACPGHRQVSAFSATMTMGATGRRNKKAKDAVSTLRARLPVRTVTMVDLTGDARTSDAAQLAPGLHLTKIKCASDADKLGYLLYIVYRHRVCDNLGLAGGEYCTPDGRIVVFVNSLATCNHLATALKELSIPVYQLYGDMAQKARYGALEKFKAAPGGSVLVAVDVAARGIDDPGIDTVIHYHLPDSAETFAHRSGRAGRAHAKGLVVALVNINGNDRTEFGTIVSGLRAKAVKELDVDSMLMPSVRQLGDMASELAKRLLAKSADGRGRRFERKAKAALDVDEADIDEATAVREARLDSTNRAAVIELRRVLSKTKLRPVNAKTLTSNPAARRALKQMTTAPTK</sequence>
<comment type="similarity">
    <text evidence="7">Belongs to the DEAD box helicase family.</text>
</comment>
<dbReference type="PROSITE" id="PS51195">
    <property type="entry name" value="Q_MOTIF"/>
    <property type="match status" value="1"/>
</dbReference>
<evidence type="ECO:0000256" key="3">
    <source>
        <dbReference type="ARBA" id="ARBA00022806"/>
    </source>
</evidence>
<dbReference type="Gene3D" id="3.40.50.300">
    <property type="entry name" value="P-loop containing nucleotide triphosphate hydrolases"/>
    <property type="match status" value="2"/>
</dbReference>
<dbReference type="PROSITE" id="PS51192">
    <property type="entry name" value="HELICASE_ATP_BIND_1"/>
    <property type="match status" value="1"/>
</dbReference>
<dbReference type="SMART" id="SM00487">
    <property type="entry name" value="DEXDc"/>
    <property type="match status" value="1"/>
</dbReference>
<evidence type="ECO:0000256" key="5">
    <source>
        <dbReference type="ARBA" id="ARBA00022884"/>
    </source>
</evidence>
<feature type="compositionally biased region" description="Basic residues" evidence="9">
    <location>
        <begin position="1"/>
        <end position="14"/>
    </location>
</feature>
<dbReference type="InterPro" id="IPR014001">
    <property type="entry name" value="Helicase_ATP-bd"/>
</dbReference>
<dbReference type="EMBL" id="JAHDYR010000024">
    <property type="protein sequence ID" value="KAG9393561.1"/>
    <property type="molecule type" value="Genomic_DNA"/>
</dbReference>
<dbReference type="AlphaFoldDB" id="A0A8J6BXJ8"/>
<keyword evidence="3 7" id="KW-0347">Helicase</keyword>
<dbReference type="SMART" id="SM00490">
    <property type="entry name" value="HELICc"/>
    <property type="match status" value="1"/>
</dbReference>
<keyword evidence="5 8" id="KW-0694">RNA-binding</keyword>